<evidence type="ECO:0000256" key="1">
    <source>
        <dbReference type="ARBA" id="ARBA00022553"/>
    </source>
</evidence>
<evidence type="ECO:0000256" key="4">
    <source>
        <dbReference type="SAM" id="MobiDB-lite"/>
    </source>
</evidence>
<keyword evidence="7" id="KW-1185">Reference proteome</keyword>
<gene>
    <name evidence="6" type="ORF">CKO31_21215</name>
</gene>
<dbReference type="SUPFAM" id="SSF52172">
    <property type="entry name" value="CheY-like"/>
    <property type="match status" value="1"/>
</dbReference>
<evidence type="ECO:0000313" key="6">
    <source>
        <dbReference type="EMBL" id="MBK1633226.1"/>
    </source>
</evidence>
<reference evidence="6 7" key="1">
    <citation type="journal article" date="2020" name="Microorganisms">
        <title>Osmotic Adaptation and Compatible Solute Biosynthesis of Phototrophic Bacteria as Revealed from Genome Analyses.</title>
        <authorList>
            <person name="Imhoff J.F."/>
            <person name="Rahn T."/>
            <person name="Kunzel S."/>
            <person name="Keller A."/>
            <person name="Neulinger S.C."/>
        </authorList>
    </citation>
    <scope>NUCLEOTIDE SEQUENCE [LARGE SCALE GENOMIC DNA]</scope>
    <source>
        <strain evidence="6 7">DSM 6210</strain>
    </source>
</reference>
<dbReference type="Proteomes" id="UP000748752">
    <property type="component" value="Unassembled WGS sequence"/>
</dbReference>
<dbReference type="InterPro" id="IPR001789">
    <property type="entry name" value="Sig_transdc_resp-reg_receiver"/>
</dbReference>
<comment type="caution">
    <text evidence="6">The sequence shown here is derived from an EMBL/GenBank/DDBJ whole genome shotgun (WGS) entry which is preliminary data.</text>
</comment>
<organism evidence="6 7">
    <name type="scientific">Thiohalocapsa halophila</name>
    <dbReference type="NCBI Taxonomy" id="69359"/>
    <lineage>
        <taxon>Bacteria</taxon>
        <taxon>Pseudomonadati</taxon>
        <taxon>Pseudomonadota</taxon>
        <taxon>Gammaproteobacteria</taxon>
        <taxon>Chromatiales</taxon>
        <taxon>Chromatiaceae</taxon>
        <taxon>Thiohalocapsa</taxon>
    </lineage>
</organism>
<dbReference type="CDD" id="cd17580">
    <property type="entry name" value="REC_2_DhkD-like"/>
    <property type="match status" value="1"/>
</dbReference>
<sequence>MLRQPGQPLARSGAPLDGVRARCTIRRSPQGPDWPSVTMPELDLPGGTAVPPGGDAAQCVAAAGQSVSSSGLPGGGGGGQSSVLVADDNDDVVQALTMLLEISGFDVIKAYDGLEAVAAAEREQPDIVLLDIGMPGLDGHAACRRIRALPQGGRLRIIALSGWGQDSDARRSTEAGFDGHLVKPVESAELLRALHGA</sequence>
<dbReference type="PANTHER" id="PTHR45339">
    <property type="entry name" value="HYBRID SIGNAL TRANSDUCTION HISTIDINE KINASE J"/>
    <property type="match status" value="1"/>
</dbReference>
<dbReference type="InterPro" id="IPR011006">
    <property type="entry name" value="CheY-like_superfamily"/>
</dbReference>
<keyword evidence="2" id="KW-0902">Two-component regulatory system</keyword>
<feature type="region of interest" description="Disordered" evidence="4">
    <location>
        <begin position="1"/>
        <end position="37"/>
    </location>
</feature>
<evidence type="ECO:0000313" key="7">
    <source>
        <dbReference type="Proteomes" id="UP000748752"/>
    </source>
</evidence>
<dbReference type="SMART" id="SM00448">
    <property type="entry name" value="REC"/>
    <property type="match status" value="1"/>
</dbReference>
<name>A0ABS1CMR2_9GAMM</name>
<evidence type="ECO:0000256" key="3">
    <source>
        <dbReference type="PROSITE-ProRule" id="PRU00169"/>
    </source>
</evidence>
<feature type="modified residue" description="4-aspartylphosphate" evidence="3">
    <location>
        <position position="131"/>
    </location>
</feature>
<proteinExistence type="predicted"/>
<dbReference type="PROSITE" id="PS50110">
    <property type="entry name" value="RESPONSE_REGULATORY"/>
    <property type="match status" value="1"/>
</dbReference>
<feature type="domain" description="Response regulatory" evidence="5">
    <location>
        <begin position="82"/>
        <end position="197"/>
    </location>
</feature>
<keyword evidence="1 3" id="KW-0597">Phosphoprotein</keyword>
<accession>A0ABS1CMR2</accession>
<dbReference type="Pfam" id="PF00072">
    <property type="entry name" value="Response_reg"/>
    <property type="match status" value="1"/>
</dbReference>
<dbReference type="PANTHER" id="PTHR45339:SF1">
    <property type="entry name" value="HYBRID SIGNAL TRANSDUCTION HISTIDINE KINASE J"/>
    <property type="match status" value="1"/>
</dbReference>
<dbReference type="EMBL" id="NRRV01000073">
    <property type="protein sequence ID" value="MBK1633226.1"/>
    <property type="molecule type" value="Genomic_DNA"/>
</dbReference>
<evidence type="ECO:0000256" key="2">
    <source>
        <dbReference type="ARBA" id="ARBA00023012"/>
    </source>
</evidence>
<dbReference type="Gene3D" id="3.40.50.2300">
    <property type="match status" value="1"/>
</dbReference>
<evidence type="ECO:0000259" key="5">
    <source>
        <dbReference type="PROSITE" id="PS50110"/>
    </source>
</evidence>
<protein>
    <recommendedName>
        <fullName evidence="5">Response regulatory domain-containing protein</fullName>
    </recommendedName>
</protein>